<name>A0A0A7A168_SHIDY</name>
<evidence type="ECO:0000313" key="2">
    <source>
        <dbReference type="Proteomes" id="UP000031647"/>
    </source>
</evidence>
<dbReference type="HOGENOM" id="CLU_3327731_0_0_6"/>
<organism evidence="1 2">
    <name type="scientific">Shigella dysenteriae 1617</name>
    <dbReference type="NCBI Taxonomy" id="754093"/>
    <lineage>
        <taxon>Bacteria</taxon>
        <taxon>Pseudomonadati</taxon>
        <taxon>Pseudomonadota</taxon>
        <taxon>Gammaproteobacteria</taxon>
        <taxon>Enterobacterales</taxon>
        <taxon>Enterobacteriaceae</taxon>
        <taxon>Shigella</taxon>
    </lineage>
</organism>
<protein>
    <submittedName>
        <fullName evidence="1">Uncharacterized protein</fullName>
    </submittedName>
</protein>
<dbReference type="KEGG" id="sdz:Asd1617_04814"/>
<proteinExistence type="predicted"/>
<accession>A0A0A7A168</accession>
<dbReference type="Proteomes" id="UP000031647">
    <property type="component" value="Chromosome"/>
</dbReference>
<evidence type="ECO:0000313" key="1">
    <source>
        <dbReference type="EMBL" id="AHA67641.1"/>
    </source>
</evidence>
<gene>
    <name evidence="1" type="ORF">Asd1617_04814</name>
</gene>
<dbReference type="AlphaFoldDB" id="A0A0A7A168"/>
<sequence length="38" mass="4558">MNIIFLKMYALHFIPLKKVYLTHFPPLQYGAKIIFISF</sequence>
<dbReference type="EMBL" id="CP006736">
    <property type="protein sequence ID" value="AHA67641.1"/>
    <property type="molecule type" value="Genomic_DNA"/>
</dbReference>
<reference evidence="1 2" key="1">
    <citation type="submission" date="2013-09" db="EMBL/GenBank/DDBJ databases">
        <title>Comparative genomics of Sd1617 to representative strains in evaluating its pathogenesis.</title>
        <authorList>
            <person name="Aksomboon Vongsawan A."/>
            <person name="Kapatral V."/>
            <person name="Vaisvil B."/>
            <person name="Serichantalergs O."/>
            <person name="Hale T.L."/>
            <person name="Mason C.J."/>
        </authorList>
    </citation>
    <scope>NUCLEOTIDE SEQUENCE [LARGE SCALE GENOMIC DNA]</scope>
    <source>
        <strain evidence="1 2">1617</strain>
    </source>
</reference>